<evidence type="ECO:0000259" key="2">
    <source>
        <dbReference type="SMART" id="SM00903"/>
    </source>
</evidence>
<dbReference type="Gene3D" id="2.30.110.10">
    <property type="entry name" value="Electron Transport, Fmn-binding Protein, Chain A"/>
    <property type="match status" value="1"/>
</dbReference>
<keyword evidence="1 3" id="KW-0560">Oxidoreductase</keyword>
<evidence type="ECO:0000313" key="3">
    <source>
        <dbReference type="EMBL" id="MFC5719468.1"/>
    </source>
</evidence>
<name>A0ABW0YVL7_9ACTN</name>
<evidence type="ECO:0000256" key="1">
    <source>
        <dbReference type="ARBA" id="ARBA00023002"/>
    </source>
</evidence>
<dbReference type="RefSeq" id="WP_390314554.1">
    <property type="nucleotide sequence ID" value="NZ_JBHSPB010000002.1"/>
</dbReference>
<evidence type="ECO:0000313" key="4">
    <source>
        <dbReference type="Proteomes" id="UP001596083"/>
    </source>
</evidence>
<dbReference type="Pfam" id="PF01613">
    <property type="entry name" value="Flavin_Reduct"/>
    <property type="match status" value="1"/>
</dbReference>
<dbReference type="Proteomes" id="UP001596083">
    <property type="component" value="Unassembled WGS sequence"/>
</dbReference>
<accession>A0ABW0YVL7</accession>
<organism evidence="3 4">
    <name type="scientific">Streptomyces gamaensis</name>
    <dbReference type="NCBI Taxonomy" id="1763542"/>
    <lineage>
        <taxon>Bacteria</taxon>
        <taxon>Bacillati</taxon>
        <taxon>Actinomycetota</taxon>
        <taxon>Actinomycetes</taxon>
        <taxon>Kitasatosporales</taxon>
        <taxon>Streptomycetaceae</taxon>
        <taxon>Streptomyces</taxon>
    </lineage>
</organism>
<keyword evidence="4" id="KW-1185">Reference proteome</keyword>
<feature type="domain" description="Flavin reductase like" evidence="2">
    <location>
        <begin position="12"/>
        <end position="152"/>
    </location>
</feature>
<dbReference type="SUPFAM" id="SSF50475">
    <property type="entry name" value="FMN-binding split barrel"/>
    <property type="match status" value="1"/>
</dbReference>
<dbReference type="EC" id="1.-.-.-" evidence="3"/>
<dbReference type="GO" id="GO:0016491">
    <property type="term" value="F:oxidoreductase activity"/>
    <property type="evidence" value="ECO:0007669"/>
    <property type="project" value="UniProtKB-KW"/>
</dbReference>
<sequence>MTSDGRRLRTCLGHFATGVTVVTCDIDGVPHGATVNAFTAVSLDPALVLVSLHRESRAARHLDGRPFTVNVLGEGQDALARHFAGRPGSAPPRWVRTGTDRAPRLAGSLATLACTPWAAHDGGDHRIFLGRVEEFDHRPGRPLVFYRGEFRRLGPVPVRSLLTSGVQEGNTA</sequence>
<dbReference type="PANTHER" id="PTHR30466">
    <property type="entry name" value="FLAVIN REDUCTASE"/>
    <property type="match status" value="1"/>
</dbReference>
<protein>
    <submittedName>
        <fullName evidence="3">Flavin reductase family protein</fullName>
        <ecNumber evidence="3">1.-.-.-</ecNumber>
    </submittedName>
</protein>
<dbReference type="PANTHER" id="PTHR30466:SF1">
    <property type="entry name" value="FMN REDUCTASE (NADH) RUTF"/>
    <property type="match status" value="1"/>
</dbReference>
<dbReference type="InterPro" id="IPR002563">
    <property type="entry name" value="Flavin_Rdtase-like_dom"/>
</dbReference>
<comment type="caution">
    <text evidence="3">The sequence shown here is derived from an EMBL/GenBank/DDBJ whole genome shotgun (WGS) entry which is preliminary data.</text>
</comment>
<dbReference type="InterPro" id="IPR012349">
    <property type="entry name" value="Split_barrel_FMN-bd"/>
</dbReference>
<dbReference type="InterPro" id="IPR050268">
    <property type="entry name" value="NADH-dep_flavin_reductase"/>
</dbReference>
<dbReference type="SMART" id="SM00903">
    <property type="entry name" value="Flavin_Reduct"/>
    <property type="match status" value="1"/>
</dbReference>
<reference evidence="4" key="1">
    <citation type="journal article" date="2019" name="Int. J. Syst. Evol. Microbiol.">
        <title>The Global Catalogue of Microorganisms (GCM) 10K type strain sequencing project: providing services to taxonomists for standard genome sequencing and annotation.</title>
        <authorList>
            <consortium name="The Broad Institute Genomics Platform"/>
            <consortium name="The Broad Institute Genome Sequencing Center for Infectious Disease"/>
            <person name="Wu L."/>
            <person name="Ma J."/>
        </authorList>
    </citation>
    <scope>NUCLEOTIDE SEQUENCE [LARGE SCALE GENOMIC DNA]</scope>
    <source>
        <strain evidence="4">CGMCC 4.7304</strain>
    </source>
</reference>
<dbReference type="EMBL" id="JBHSPB010000002">
    <property type="protein sequence ID" value="MFC5719468.1"/>
    <property type="molecule type" value="Genomic_DNA"/>
</dbReference>
<proteinExistence type="predicted"/>
<gene>
    <name evidence="3" type="ORF">ACFP1Z_04615</name>
</gene>